<evidence type="ECO:0000313" key="6">
    <source>
        <dbReference type="EMBL" id="EMD83908.1"/>
    </source>
</evidence>
<keyword evidence="2 5" id="KW-0812">Transmembrane</keyword>
<feature type="transmembrane region" description="Helical" evidence="5">
    <location>
        <begin position="148"/>
        <end position="168"/>
    </location>
</feature>
<evidence type="ECO:0000313" key="7">
    <source>
        <dbReference type="Proteomes" id="UP000011717"/>
    </source>
</evidence>
<evidence type="ECO:0000256" key="5">
    <source>
        <dbReference type="SAM" id="Phobius"/>
    </source>
</evidence>
<evidence type="ECO:0000256" key="2">
    <source>
        <dbReference type="ARBA" id="ARBA00022692"/>
    </source>
</evidence>
<dbReference type="Pfam" id="PF04172">
    <property type="entry name" value="LrgB"/>
    <property type="match status" value="1"/>
</dbReference>
<evidence type="ECO:0000256" key="4">
    <source>
        <dbReference type="ARBA" id="ARBA00023136"/>
    </source>
</evidence>
<dbReference type="PANTHER" id="PTHR30249:SF0">
    <property type="entry name" value="PLASTIDAL GLYCOLATE_GLYCERATE TRANSLOCATOR 1, CHLOROPLASTIC"/>
    <property type="match status" value="1"/>
</dbReference>
<dbReference type="AlphaFoldDB" id="M2U7D5"/>
<keyword evidence="3 5" id="KW-1133">Transmembrane helix</keyword>
<evidence type="ECO:0000256" key="1">
    <source>
        <dbReference type="ARBA" id="ARBA00004141"/>
    </source>
</evidence>
<keyword evidence="7" id="KW-1185">Reference proteome</keyword>
<comment type="caution">
    <text evidence="6">The sequence shown here is derived from an EMBL/GenBank/DDBJ whole genome shotgun (WGS) entry which is preliminary data.</text>
</comment>
<dbReference type="EMBL" id="AMRV01000002">
    <property type="protein sequence ID" value="EMD83908.1"/>
    <property type="molecule type" value="Genomic_DNA"/>
</dbReference>
<evidence type="ECO:0000256" key="3">
    <source>
        <dbReference type="ARBA" id="ARBA00022989"/>
    </source>
</evidence>
<feature type="transmembrane region" description="Helical" evidence="5">
    <location>
        <begin position="93"/>
        <end position="117"/>
    </location>
</feature>
<dbReference type="PANTHER" id="PTHR30249">
    <property type="entry name" value="PUTATIVE SEROTONIN TRANSPORTER"/>
    <property type="match status" value="1"/>
</dbReference>
<organism evidence="6 7">
    <name type="scientific">Pacificimonas flava</name>
    <dbReference type="NCBI Taxonomy" id="1234595"/>
    <lineage>
        <taxon>Bacteria</taxon>
        <taxon>Pseudomonadati</taxon>
        <taxon>Pseudomonadota</taxon>
        <taxon>Alphaproteobacteria</taxon>
        <taxon>Sphingomonadales</taxon>
        <taxon>Sphingosinicellaceae</taxon>
        <taxon>Pacificimonas</taxon>
    </lineage>
</organism>
<gene>
    <name evidence="6" type="ORF">C725_0880</name>
</gene>
<accession>M2U7D5</accession>
<name>M2U7D5_9SPHN</name>
<feature type="transmembrane region" description="Helical" evidence="5">
    <location>
        <begin position="6"/>
        <end position="23"/>
    </location>
</feature>
<feature type="transmembrane region" description="Helical" evidence="5">
    <location>
        <begin position="63"/>
        <end position="81"/>
    </location>
</feature>
<keyword evidence="4 5" id="KW-0472">Membrane</keyword>
<dbReference type="GO" id="GO:0016020">
    <property type="term" value="C:membrane"/>
    <property type="evidence" value="ECO:0007669"/>
    <property type="project" value="UniProtKB-SubCell"/>
</dbReference>
<dbReference type="OrthoDB" id="9811701at2"/>
<reference evidence="6 7" key="1">
    <citation type="journal article" date="2013" name="Genome Announc.">
        <title>Draft Genome Sequence of Strain JLT2015T, Belonging to the Family Sphingomonadaceae of the Alphaproteobacteria.</title>
        <authorList>
            <person name="Tang K."/>
            <person name="Liu K."/>
            <person name="Li S."/>
            <person name="Jiao N."/>
        </authorList>
    </citation>
    <scope>NUCLEOTIDE SEQUENCE [LARGE SCALE GENOMIC DNA]</scope>
    <source>
        <strain evidence="6 7">JLT2015</strain>
    </source>
</reference>
<proteinExistence type="predicted"/>
<dbReference type="InterPro" id="IPR007300">
    <property type="entry name" value="CidB/LrgB"/>
</dbReference>
<protein>
    <submittedName>
        <fullName evidence="6">LrgA-associated membrane protein LrgB</fullName>
    </submittedName>
</protein>
<dbReference type="RefSeq" id="WP_008600402.1">
    <property type="nucleotide sequence ID" value="NZ_AMRV01000002.1"/>
</dbReference>
<feature type="transmembrane region" description="Helical" evidence="5">
    <location>
        <begin position="35"/>
        <end position="57"/>
    </location>
</feature>
<comment type="subcellular location">
    <subcellularLocation>
        <location evidence="1">Membrane</location>
        <topology evidence="1">Multi-pass membrane protein</topology>
    </subcellularLocation>
</comment>
<feature type="transmembrane region" description="Helical" evidence="5">
    <location>
        <begin position="205"/>
        <end position="227"/>
    </location>
</feature>
<dbReference type="Proteomes" id="UP000011717">
    <property type="component" value="Unassembled WGS sequence"/>
</dbReference>
<sequence length="228" mass="23045">MSLASIGAAILTIAVFWGVRMLADGAARGHPLANPVLWSAVVVVALLRIGDIGIAAYRDAARPLLTLLDLSVVALAMPLVASVRSAGRQIGHVLLALVGGGVTAMASAVGLACLFGLSRPLVQALSVKSISSGFAIALMDRFGGPAPLAAGLVVTTGMIGALTLPPILKRLGYRDEEMGLATGQAAHIVGTDALLRRSRTAGAHAALAMALSGLIGAALLPLIWPLIS</sequence>